<dbReference type="EMBL" id="MTYJ01000148">
    <property type="protein sequence ID" value="OQV12323.1"/>
    <property type="molecule type" value="Genomic_DNA"/>
</dbReference>
<reference evidence="3" key="1">
    <citation type="submission" date="2017-01" db="EMBL/GenBank/DDBJ databases">
        <title>Comparative genomics of anhydrobiosis in the tardigrade Hypsibius dujardini.</title>
        <authorList>
            <person name="Yoshida Y."/>
            <person name="Koutsovoulos G."/>
            <person name="Laetsch D."/>
            <person name="Stevens L."/>
            <person name="Kumar S."/>
            <person name="Horikawa D."/>
            <person name="Ishino K."/>
            <person name="Komine S."/>
            <person name="Tomita M."/>
            <person name="Blaxter M."/>
            <person name="Arakawa K."/>
        </authorList>
    </citation>
    <scope>NUCLEOTIDE SEQUENCE [LARGE SCALE GENOMIC DNA]</scope>
    <source>
        <strain evidence="3">Z151</strain>
    </source>
</reference>
<dbReference type="AlphaFoldDB" id="A0A1W0WAZ2"/>
<sequence length="438" mass="48963">MESPPNRSEVKRTFRNSFWNLITLQALTASVRLVMSEYTVEVLSPATTGLISPGSMPLTAPAFDLAMSELERDYSHQFRINITYIANSSLIRSCNDLAANIDLMTAEYYYHRTHQPNLTVLAFPGCAAADTVSISQLAMAWQHLVIIGFYSDPIFHNKAFYPTVIAAAATSSRNSLGAVYIYLDISEYPTGVFGKVTWENQDDYDNEVRSAYESVFVVAPTPSVTPSTEKAREILFRRLIEGSKLHYNYSYATGFLPGPNVLSTYSTLKILGEMLAEILRTHQIPDAGRLARRMMNHSFDTNVGTLEFDAAGERIVRFDVKQLDWNSGTFQTVLRQQMKTTVLEFHCIREITWQTGLPPPDRPVCGFSGIDGPCAPTGGGRNLILGTCLTLLCMGPVAVIMSWYYNNRKERKCDFAVFELTEALRFSTPMSTNSSFVD</sequence>
<dbReference type="InterPro" id="IPR028082">
    <property type="entry name" value="Peripla_BP_I"/>
</dbReference>
<keyword evidence="3" id="KW-1185">Reference proteome</keyword>
<gene>
    <name evidence="2" type="ORF">BV898_13432</name>
</gene>
<dbReference type="Proteomes" id="UP000192578">
    <property type="component" value="Unassembled WGS sequence"/>
</dbReference>
<feature type="transmembrane region" description="Helical" evidence="1">
    <location>
        <begin position="383"/>
        <end position="405"/>
    </location>
</feature>
<evidence type="ECO:0000313" key="3">
    <source>
        <dbReference type="Proteomes" id="UP000192578"/>
    </source>
</evidence>
<dbReference type="Gene3D" id="3.40.50.2300">
    <property type="match status" value="2"/>
</dbReference>
<protein>
    <submittedName>
        <fullName evidence="2">Uncharacterized protein</fullName>
    </submittedName>
</protein>
<proteinExistence type="predicted"/>
<accession>A0A1W0WAZ2</accession>
<comment type="caution">
    <text evidence="2">The sequence shown here is derived from an EMBL/GenBank/DDBJ whole genome shotgun (WGS) entry which is preliminary data.</text>
</comment>
<keyword evidence="1" id="KW-0472">Membrane</keyword>
<evidence type="ECO:0000313" key="2">
    <source>
        <dbReference type="EMBL" id="OQV12323.1"/>
    </source>
</evidence>
<keyword evidence="1" id="KW-1133">Transmembrane helix</keyword>
<dbReference type="SUPFAM" id="SSF53822">
    <property type="entry name" value="Periplasmic binding protein-like I"/>
    <property type="match status" value="1"/>
</dbReference>
<evidence type="ECO:0000256" key="1">
    <source>
        <dbReference type="SAM" id="Phobius"/>
    </source>
</evidence>
<dbReference type="OrthoDB" id="10554769at2759"/>
<organism evidence="2 3">
    <name type="scientific">Hypsibius exemplaris</name>
    <name type="common">Freshwater tardigrade</name>
    <dbReference type="NCBI Taxonomy" id="2072580"/>
    <lineage>
        <taxon>Eukaryota</taxon>
        <taxon>Metazoa</taxon>
        <taxon>Ecdysozoa</taxon>
        <taxon>Tardigrada</taxon>
        <taxon>Eutardigrada</taxon>
        <taxon>Parachela</taxon>
        <taxon>Hypsibioidea</taxon>
        <taxon>Hypsibiidae</taxon>
        <taxon>Hypsibius</taxon>
    </lineage>
</organism>
<keyword evidence="1" id="KW-0812">Transmembrane</keyword>
<name>A0A1W0WAZ2_HYPEX</name>